<feature type="DNA-binding region" description="H-T-H motif" evidence="4">
    <location>
        <begin position="32"/>
        <end position="51"/>
    </location>
</feature>
<evidence type="ECO:0000256" key="1">
    <source>
        <dbReference type="ARBA" id="ARBA00023015"/>
    </source>
</evidence>
<dbReference type="SUPFAM" id="SSF48498">
    <property type="entry name" value="Tetracyclin repressor-like, C-terminal domain"/>
    <property type="match status" value="1"/>
</dbReference>
<dbReference type="PROSITE" id="PS50977">
    <property type="entry name" value="HTH_TETR_2"/>
    <property type="match status" value="1"/>
</dbReference>
<dbReference type="GO" id="GO:0000976">
    <property type="term" value="F:transcription cis-regulatory region binding"/>
    <property type="evidence" value="ECO:0007669"/>
    <property type="project" value="TreeGrafter"/>
</dbReference>
<dbReference type="InterPro" id="IPR050109">
    <property type="entry name" value="HTH-type_TetR-like_transc_reg"/>
</dbReference>
<dbReference type="PANTHER" id="PTHR30055">
    <property type="entry name" value="HTH-TYPE TRANSCRIPTIONAL REGULATOR RUTR"/>
    <property type="match status" value="1"/>
</dbReference>
<dbReference type="InterPro" id="IPR001647">
    <property type="entry name" value="HTH_TetR"/>
</dbReference>
<keyword evidence="3" id="KW-0804">Transcription</keyword>
<dbReference type="GO" id="GO:0003700">
    <property type="term" value="F:DNA-binding transcription factor activity"/>
    <property type="evidence" value="ECO:0007669"/>
    <property type="project" value="TreeGrafter"/>
</dbReference>
<evidence type="ECO:0000313" key="7">
    <source>
        <dbReference type="Proteomes" id="UP000007844"/>
    </source>
</evidence>
<dbReference type="Pfam" id="PF00440">
    <property type="entry name" value="TetR_N"/>
    <property type="match status" value="1"/>
</dbReference>
<proteinExistence type="predicted"/>
<gene>
    <name evidence="6" type="ORF">Desaf_0941</name>
</gene>
<dbReference type="PRINTS" id="PR00455">
    <property type="entry name" value="HTHTETR"/>
</dbReference>
<dbReference type="Pfam" id="PF13305">
    <property type="entry name" value="TetR_C_33"/>
    <property type="match status" value="1"/>
</dbReference>
<dbReference type="STRING" id="690850.Desaf_0941"/>
<sequence>MEYQRRDAEQMRERIIDAAVHLFEKGGSSIVSMRKIAERIDYSPAALYLYFKGKKDILLALSDRGFSLLYQRMLPVASTPDPKERLLELCRVYLAFAAEEPEYYRLIFSDPEVHYPNPTEDSASKPAYLTYSLLQDATQECMERGLLTAGDPLAATVGMWSAMHGVASLLSGGRMHVVPQERLDSLADDVLRFILR</sequence>
<protein>
    <submittedName>
        <fullName evidence="6">Regulatory protein TetR</fullName>
    </submittedName>
</protein>
<dbReference type="RefSeq" id="WP_014259106.1">
    <property type="nucleotide sequence ID" value="NC_016629.1"/>
</dbReference>
<keyword evidence="1" id="KW-0805">Transcription regulation</keyword>
<dbReference type="SUPFAM" id="SSF46689">
    <property type="entry name" value="Homeodomain-like"/>
    <property type="match status" value="1"/>
</dbReference>
<keyword evidence="7" id="KW-1185">Reference proteome</keyword>
<dbReference type="InterPro" id="IPR009057">
    <property type="entry name" value="Homeodomain-like_sf"/>
</dbReference>
<feature type="domain" description="HTH tetR-type" evidence="5">
    <location>
        <begin position="9"/>
        <end position="69"/>
    </location>
</feature>
<dbReference type="Proteomes" id="UP000007844">
    <property type="component" value="Chromosome"/>
</dbReference>
<evidence type="ECO:0000256" key="3">
    <source>
        <dbReference type="ARBA" id="ARBA00023163"/>
    </source>
</evidence>
<evidence type="ECO:0000256" key="2">
    <source>
        <dbReference type="ARBA" id="ARBA00023125"/>
    </source>
</evidence>
<reference evidence="6 7" key="1">
    <citation type="journal article" date="2011" name="J. Bacteriol.">
        <title>Genome sequence of the mercury-methylating and pleomorphic Desulfovibrio africanus Strain Walvis Bay.</title>
        <authorList>
            <person name="Brown S.D."/>
            <person name="Wall J.D."/>
            <person name="Kucken A.M."/>
            <person name="Gilmour C.C."/>
            <person name="Podar M."/>
            <person name="Brandt C.C."/>
            <person name="Teshima H."/>
            <person name="Detter J.C."/>
            <person name="Han C.S."/>
            <person name="Land M.L."/>
            <person name="Lucas S."/>
            <person name="Han J."/>
            <person name="Pennacchio L."/>
            <person name="Nolan M."/>
            <person name="Pitluck S."/>
            <person name="Woyke T."/>
            <person name="Goodwin L."/>
            <person name="Palumbo A.V."/>
            <person name="Elias D.A."/>
        </authorList>
    </citation>
    <scope>NUCLEOTIDE SEQUENCE [LARGE SCALE GENOMIC DNA]</scope>
    <source>
        <strain evidence="6 7">Walvis Bay</strain>
    </source>
</reference>
<dbReference type="AlphaFoldDB" id="F3YV39"/>
<name>F3YV39_DESAF</name>
<evidence type="ECO:0000256" key="4">
    <source>
        <dbReference type="PROSITE-ProRule" id="PRU00335"/>
    </source>
</evidence>
<dbReference type="InterPro" id="IPR025996">
    <property type="entry name" value="MT1864/Rv1816-like_C"/>
</dbReference>
<dbReference type="PANTHER" id="PTHR30055:SF212">
    <property type="entry name" value="TETR-FAMILY FAMILY TRANSCRIPTIONAL REGULATOR"/>
    <property type="match status" value="1"/>
</dbReference>
<dbReference type="InterPro" id="IPR036271">
    <property type="entry name" value="Tet_transcr_reg_TetR-rel_C_sf"/>
</dbReference>
<dbReference type="Gene3D" id="1.10.357.10">
    <property type="entry name" value="Tetracycline Repressor, domain 2"/>
    <property type="match status" value="1"/>
</dbReference>
<dbReference type="eggNOG" id="COG1309">
    <property type="taxonomic scope" value="Bacteria"/>
</dbReference>
<dbReference type="EMBL" id="CP003221">
    <property type="protein sequence ID" value="EGJ49289.1"/>
    <property type="molecule type" value="Genomic_DNA"/>
</dbReference>
<evidence type="ECO:0000313" key="6">
    <source>
        <dbReference type="EMBL" id="EGJ49289.1"/>
    </source>
</evidence>
<evidence type="ECO:0000259" key="5">
    <source>
        <dbReference type="PROSITE" id="PS50977"/>
    </source>
</evidence>
<accession>F3YV39</accession>
<keyword evidence="2 4" id="KW-0238">DNA-binding</keyword>
<dbReference type="HOGENOM" id="CLU_069356_40_3_7"/>
<organism evidence="6 7">
    <name type="scientific">Desulfocurvibacter africanus subsp. africanus str. Walvis Bay</name>
    <dbReference type="NCBI Taxonomy" id="690850"/>
    <lineage>
        <taxon>Bacteria</taxon>
        <taxon>Pseudomonadati</taxon>
        <taxon>Thermodesulfobacteriota</taxon>
        <taxon>Desulfovibrionia</taxon>
        <taxon>Desulfovibrionales</taxon>
        <taxon>Desulfovibrionaceae</taxon>
        <taxon>Desulfocurvibacter</taxon>
    </lineage>
</organism>
<dbReference type="KEGG" id="daf:Desaf_0941"/>